<dbReference type="GeneID" id="107072177"/>
<keyword evidence="3" id="KW-1185">Reference proteome</keyword>
<gene>
    <name evidence="4" type="primary">LOC107072177</name>
</gene>
<evidence type="ECO:0000256" key="1">
    <source>
        <dbReference type="SAM" id="MobiDB-lite"/>
    </source>
</evidence>
<proteinExistence type="predicted"/>
<dbReference type="Proteomes" id="UP000694924">
    <property type="component" value="Unplaced"/>
</dbReference>
<feature type="region of interest" description="Disordered" evidence="1">
    <location>
        <begin position="505"/>
        <end position="548"/>
    </location>
</feature>
<dbReference type="SMART" id="SM00473">
    <property type="entry name" value="PAN_AP"/>
    <property type="match status" value="4"/>
</dbReference>
<dbReference type="PANTHER" id="PTHR47327">
    <property type="entry name" value="FI18240P1-RELATED"/>
    <property type="match status" value="1"/>
</dbReference>
<dbReference type="PROSITE" id="PS50948">
    <property type="entry name" value="PAN"/>
    <property type="match status" value="5"/>
</dbReference>
<feature type="compositionally biased region" description="Acidic residues" evidence="1">
    <location>
        <begin position="1368"/>
        <end position="1378"/>
    </location>
</feature>
<dbReference type="SUPFAM" id="SSF57414">
    <property type="entry name" value="Hairpin loop containing domain-like"/>
    <property type="match status" value="2"/>
</dbReference>
<accession>A0ABM1J4J9</accession>
<feature type="domain" description="Apple" evidence="2">
    <location>
        <begin position="847"/>
        <end position="935"/>
    </location>
</feature>
<protein>
    <submittedName>
        <fullName evidence="4">Uncharacterized protein LOC107072177 isoform X1</fullName>
    </submittedName>
</protein>
<feature type="domain" description="Apple" evidence="2">
    <location>
        <begin position="729"/>
        <end position="815"/>
    </location>
</feature>
<dbReference type="PANTHER" id="PTHR47327:SF13">
    <property type="entry name" value="APPLE DOMAIN-CONTAINING PROTEIN"/>
    <property type="match status" value="1"/>
</dbReference>
<feature type="compositionally biased region" description="Basic and acidic residues" evidence="1">
    <location>
        <begin position="1124"/>
        <end position="1139"/>
    </location>
</feature>
<sequence>MLRHGRNVKHNLEFILIIVIFFNLLRISKLQDLTIDNQLVIIANDCYTRVSIGTKLPDKDISLIIKAESISDCQDECSKRRNTCVAFSFGISQKGNTSCELSSKIPNPENWKTNSDYDVYLRTQRLPNCESDRLYKTENNGNERLKNNTRMNSRFAGGLFGSSLSNIYQPSRSENNGKRPNIEQSYPSSFDDDLRIIDIVRNKNYGSKTKISNNNQNYPTFVLNDEIKLPIEQNSQTGDNKFGQNIYFNKVNEHLFHLEDPGFTKDGIYHPVPLIYRPFYDNIWQNKNVNNFRPKPYEMLSKPVINIYDDCTKNLAHGLNDNYKKDFDNNDKDNSMIIKNDQSHTSTISPYNRFNQNPTRWKPVQSGHFQQFRFNQTRPFVHNTNDDFNIGINDYYKKFQSPVNEDIKSCYRRLLSGKKTVQIHVRRAVECQRIEECHRACDYEKYFICQGFNYRRLGPGLRGMCEMTSVPYSRLNINRDFLSDPQCDYYEKDSNCRRDAIEQSSWPGSYHFGSNRRPPPPPPPPPSEIPRPIDNNYDQRPSFYPKIHSGLPINVPPHSYEGSYEPSKNVDPFFQRTHSSPDGRPINNFSGNGYSYGRPFISKPSYYGPNDRHFIQKYPDRRVDYGPYNDIGTNEIGSYSSDRRKDNPTYGGVYGSSYGYDTNYVGHFDVSKLDPKYPSQVKKLDGRPQENDHFYGEFYNYGGAFGYGDNYIPADRDQLYGGTNKEQRCTVRAGAGFKLIRGVIRKTYLTPSLEECENLCLNEKLFLCMTMGYRYNIAATDPTDNCLLSDISYRDLNFYTDIEPNRNYDIYAIIGNPRTCDMMTQRYNNHHHHHHHDNHHHYPPDECFWRVRSGFGMPTDVIKKSIYVNNLGECQVECTISREFTCRSFTFRYGSGGPQERIPSTNCYLSDWPTQEINPMNMPDLDGAELYERGSFGRGCEPYPFPPFQIGGQNKFTRGEDVCYSGYQKPCRLTPYSIMLAVNVDSESECREKCSRIRQKEPTPCMSFSYKIRADRGDQNCLLSDVSIRDLRPGLDYAYDDNHVLYAWKDLEPQCMITGYSIDDNHVFGSPGLGRPLPQPPPQPLQPQPARPDLGPGSDQSDGIYIPDPRPIYGHEVSRPFNDQFHHGLRPYDPDRPDPPVRPPNDRPYGGQGDYGDNHGYTDYNHFHGSYGQDDIIPPSPDFATFQRYTVNGYPCKQGTKCEKNDVVGFWSCETEGAEPGSWDYCCEPSHRCGYSQGFHYPWCYVGLSNDQWRPCSEKYYPYLPSSRPIQHDAYGGQHHGGYPNDGNGDRNNVNYYARHWPVTYLHREPPPNCTDSLASANDNKNHLLNESSIVLSQNNGRTAKFRNREFRRRLISRTTNIAKNRNDDDDDDDDDDKEHDGQILFSEKLDKRFNVDDSKFTGNTETIVKLNTNLTSFNSTIIETPFITKQRNRNNSELVRKTRE</sequence>
<dbReference type="InterPro" id="IPR003609">
    <property type="entry name" value="Pan_app"/>
</dbReference>
<dbReference type="CDD" id="cd01099">
    <property type="entry name" value="PAN_AP_HGF"/>
    <property type="match status" value="4"/>
</dbReference>
<feature type="compositionally biased region" description="Pro residues" evidence="1">
    <location>
        <begin position="517"/>
        <end position="529"/>
    </location>
</feature>
<evidence type="ECO:0000259" key="2">
    <source>
        <dbReference type="PROSITE" id="PS50948"/>
    </source>
</evidence>
<feature type="domain" description="Apple" evidence="2">
    <location>
        <begin position="410"/>
        <end position="496"/>
    </location>
</feature>
<feature type="domain" description="Apple" evidence="2">
    <location>
        <begin position="963"/>
        <end position="1050"/>
    </location>
</feature>
<feature type="domain" description="Apple" evidence="2">
    <location>
        <begin position="46"/>
        <end position="124"/>
    </location>
</feature>
<dbReference type="RefSeq" id="XP_015187387.1">
    <property type="nucleotide sequence ID" value="XM_015331901.1"/>
</dbReference>
<dbReference type="InterPro" id="IPR052774">
    <property type="entry name" value="Celegans_DevNeuronal_Protein"/>
</dbReference>
<name>A0ABM1J4J9_POLDO</name>
<dbReference type="Gene3D" id="3.50.4.10">
    <property type="entry name" value="Hepatocyte Growth Factor"/>
    <property type="match status" value="3"/>
</dbReference>
<dbReference type="Pfam" id="PF00024">
    <property type="entry name" value="PAN_1"/>
    <property type="match status" value="3"/>
</dbReference>
<organism evidence="3 4">
    <name type="scientific">Polistes dominula</name>
    <name type="common">European paper wasp</name>
    <name type="synonym">Vespa dominula</name>
    <dbReference type="NCBI Taxonomy" id="743375"/>
    <lineage>
        <taxon>Eukaryota</taxon>
        <taxon>Metazoa</taxon>
        <taxon>Ecdysozoa</taxon>
        <taxon>Arthropoda</taxon>
        <taxon>Hexapoda</taxon>
        <taxon>Insecta</taxon>
        <taxon>Pterygota</taxon>
        <taxon>Neoptera</taxon>
        <taxon>Endopterygota</taxon>
        <taxon>Hymenoptera</taxon>
        <taxon>Apocrita</taxon>
        <taxon>Aculeata</taxon>
        <taxon>Vespoidea</taxon>
        <taxon>Vespidae</taxon>
        <taxon>Polistinae</taxon>
        <taxon>Polistini</taxon>
        <taxon>Polistes</taxon>
    </lineage>
</organism>
<evidence type="ECO:0000313" key="3">
    <source>
        <dbReference type="Proteomes" id="UP000694924"/>
    </source>
</evidence>
<feature type="region of interest" description="Disordered" evidence="1">
    <location>
        <begin position="167"/>
        <end position="187"/>
    </location>
</feature>
<feature type="compositionally biased region" description="Pro residues" evidence="1">
    <location>
        <begin position="1077"/>
        <end position="1090"/>
    </location>
</feature>
<feature type="region of interest" description="Disordered" evidence="1">
    <location>
        <begin position="1068"/>
        <end position="1157"/>
    </location>
</feature>
<reference evidence="4" key="1">
    <citation type="submission" date="2025-08" db="UniProtKB">
        <authorList>
            <consortium name="RefSeq"/>
        </authorList>
    </citation>
    <scope>IDENTIFICATION</scope>
    <source>
        <tissue evidence="4">Whole body</tissue>
    </source>
</reference>
<evidence type="ECO:0000313" key="4">
    <source>
        <dbReference type="RefSeq" id="XP_015187387.1"/>
    </source>
</evidence>
<feature type="region of interest" description="Disordered" evidence="1">
    <location>
        <begin position="1363"/>
        <end position="1383"/>
    </location>
</feature>